<keyword evidence="1" id="KW-0596">Phosphopantetheine</keyword>
<dbReference type="PROSITE" id="PS50075">
    <property type="entry name" value="CARRIER"/>
    <property type="match status" value="1"/>
</dbReference>
<protein>
    <recommendedName>
        <fullName evidence="3">Carrier domain-containing protein</fullName>
    </recommendedName>
</protein>
<dbReference type="AlphaFoldDB" id="A0A367RVW3"/>
<evidence type="ECO:0000313" key="4">
    <source>
        <dbReference type="EMBL" id="RCJ40675.1"/>
    </source>
</evidence>
<name>A0A367RVW3_NOSPU</name>
<dbReference type="PANTHER" id="PTHR43775">
    <property type="entry name" value="FATTY ACID SYNTHASE"/>
    <property type="match status" value="1"/>
</dbReference>
<dbReference type="SMART" id="SM00823">
    <property type="entry name" value="PKS_PP"/>
    <property type="match status" value="1"/>
</dbReference>
<comment type="caution">
    <text evidence="4">The sequence shown here is derived from an EMBL/GenBank/DDBJ whole genome shotgun (WGS) entry which is preliminary data.</text>
</comment>
<organism evidence="4 5">
    <name type="scientific">Nostoc punctiforme NIES-2108</name>
    <dbReference type="NCBI Taxonomy" id="1356359"/>
    <lineage>
        <taxon>Bacteria</taxon>
        <taxon>Bacillati</taxon>
        <taxon>Cyanobacteriota</taxon>
        <taxon>Cyanophyceae</taxon>
        <taxon>Nostocales</taxon>
        <taxon>Nostocaceae</taxon>
        <taxon>Nostoc</taxon>
    </lineage>
</organism>
<dbReference type="Pfam" id="PF00550">
    <property type="entry name" value="PP-binding"/>
    <property type="match status" value="1"/>
</dbReference>
<dbReference type="Gene3D" id="1.10.1200.10">
    <property type="entry name" value="ACP-like"/>
    <property type="match status" value="1"/>
</dbReference>
<sequence>MIADVGYVAENTVIGQYLDQIGIKGLRSHQALQILGQLLRVEAVQTGVAPFNWQRLSEIYPTGASARFSQLVNEAAVLPKADRRNSKGDLLLDDLMTAQPTERLQILESHLRELVARVLGTSPAKLDSQKSLTNLGLDSLMGVELSNRIESVLGVSVPTMKLMQGPSNFATSSGAS</sequence>
<dbReference type="InterPro" id="IPR020806">
    <property type="entry name" value="PKS_PP-bd"/>
</dbReference>
<evidence type="ECO:0000313" key="5">
    <source>
        <dbReference type="Proteomes" id="UP000252085"/>
    </source>
</evidence>
<dbReference type="PANTHER" id="PTHR43775:SF37">
    <property type="entry name" value="SI:DKEY-61P9.11"/>
    <property type="match status" value="1"/>
</dbReference>
<evidence type="ECO:0000259" key="3">
    <source>
        <dbReference type="PROSITE" id="PS50075"/>
    </source>
</evidence>
<keyword evidence="2" id="KW-0597">Phosphoprotein</keyword>
<proteinExistence type="predicted"/>
<evidence type="ECO:0000256" key="2">
    <source>
        <dbReference type="ARBA" id="ARBA00022553"/>
    </source>
</evidence>
<dbReference type="GO" id="GO:0006633">
    <property type="term" value="P:fatty acid biosynthetic process"/>
    <property type="evidence" value="ECO:0007669"/>
    <property type="project" value="TreeGrafter"/>
</dbReference>
<dbReference type="SUPFAM" id="SSF47336">
    <property type="entry name" value="ACP-like"/>
    <property type="match status" value="1"/>
</dbReference>
<dbReference type="InterPro" id="IPR050091">
    <property type="entry name" value="PKS_NRPS_Biosynth_Enz"/>
</dbReference>
<dbReference type="EMBL" id="LXQE01000058">
    <property type="protein sequence ID" value="RCJ40675.1"/>
    <property type="molecule type" value="Genomic_DNA"/>
</dbReference>
<gene>
    <name evidence="4" type="ORF">A6769_39550</name>
</gene>
<feature type="domain" description="Carrier" evidence="3">
    <location>
        <begin position="105"/>
        <end position="176"/>
    </location>
</feature>
<reference evidence="4 5" key="1">
    <citation type="submission" date="2016-04" db="EMBL/GenBank/DDBJ databases">
        <authorList>
            <person name="Evans L.H."/>
            <person name="Alamgir A."/>
            <person name="Owens N."/>
            <person name="Weber N.D."/>
            <person name="Virtaneva K."/>
            <person name="Barbian K."/>
            <person name="Babar A."/>
            <person name="Rosenke K."/>
        </authorList>
    </citation>
    <scope>NUCLEOTIDE SEQUENCE [LARGE SCALE GENOMIC DNA]</scope>
    <source>
        <strain evidence="4">NIES-2108</strain>
    </source>
</reference>
<dbReference type="InterPro" id="IPR036736">
    <property type="entry name" value="ACP-like_sf"/>
</dbReference>
<evidence type="ECO:0000256" key="1">
    <source>
        <dbReference type="ARBA" id="ARBA00022450"/>
    </source>
</evidence>
<accession>A0A367RVW3</accession>
<dbReference type="Proteomes" id="UP000252085">
    <property type="component" value="Unassembled WGS sequence"/>
</dbReference>
<dbReference type="GO" id="GO:0004312">
    <property type="term" value="F:fatty acid synthase activity"/>
    <property type="evidence" value="ECO:0007669"/>
    <property type="project" value="TreeGrafter"/>
</dbReference>
<dbReference type="InterPro" id="IPR009081">
    <property type="entry name" value="PP-bd_ACP"/>
</dbReference>
<dbReference type="GO" id="GO:0031177">
    <property type="term" value="F:phosphopantetheine binding"/>
    <property type="evidence" value="ECO:0007669"/>
    <property type="project" value="InterPro"/>
</dbReference>